<sequence>MTNQAFARLAIDVSALTSVATFKCTKNLGYELAIIRGYREAYGRIPGGGIDPNFLKNYNNAKKAGYTNIDVYMFPCTGRSTCKTPRQQVNELAFARLAIDVSALTSVATFKCTKNLGYELAIIRGYREAYGRIPGGGIDPNFLKNYNNAKKAGYTNIDVYMFPCTGRSTCKTPRQQVNELVQLINTYRVKVQRVWLDIEVDPKAGNWGLDKVRNRQKLKEFHAAWKSTGWKFGIYSNQRQWDSITGNVNWVLDSSLPLWYAIYDKKPVLNNYRPFGGWTRGTGKQFYGDVKFCGAIVDKNVFR</sequence>
<dbReference type="AlphaFoldDB" id="A0A397J746"/>
<dbReference type="GO" id="GO:0007165">
    <property type="term" value="P:signal transduction"/>
    <property type="evidence" value="ECO:0007669"/>
    <property type="project" value="TreeGrafter"/>
</dbReference>
<keyword evidence="2" id="KW-0732">Signal</keyword>
<dbReference type="PANTHER" id="PTHR23208">
    <property type="entry name" value="LYSOZYME PROTEIN"/>
    <property type="match status" value="1"/>
</dbReference>
<gene>
    <name evidence="3" type="ORF">Glove_117g71</name>
</gene>
<dbReference type="GO" id="GO:0009253">
    <property type="term" value="P:peptidoglycan catabolic process"/>
    <property type="evidence" value="ECO:0007669"/>
    <property type="project" value="InterPro"/>
</dbReference>
<organism evidence="3 4">
    <name type="scientific">Diversispora epigaea</name>
    <dbReference type="NCBI Taxonomy" id="1348612"/>
    <lineage>
        <taxon>Eukaryota</taxon>
        <taxon>Fungi</taxon>
        <taxon>Fungi incertae sedis</taxon>
        <taxon>Mucoromycota</taxon>
        <taxon>Glomeromycotina</taxon>
        <taxon>Glomeromycetes</taxon>
        <taxon>Diversisporales</taxon>
        <taxon>Diversisporaceae</taxon>
        <taxon>Diversispora</taxon>
    </lineage>
</organism>
<proteinExistence type="inferred from homology"/>
<dbReference type="STRING" id="1348612.A0A397J746"/>
<comment type="caution">
    <text evidence="3">The sequence shown here is derived from an EMBL/GenBank/DDBJ whole genome shotgun (WGS) entry which is preliminary data.</text>
</comment>
<evidence type="ECO:0000313" key="4">
    <source>
        <dbReference type="Proteomes" id="UP000266861"/>
    </source>
</evidence>
<dbReference type="Proteomes" id="UP000266861">
    <property type="component" value="Unassembled WGS sequence"/>
</dbReference>
<dbReference type="OrthoDB" id="2251794at2759"/>
<name>A0A397J746_9GLOM</name>
<keyword evidence="4" id="KW-1185">Reference proteome</keyword>
<accession>A0A397J746</accession>
<evidence type="ECO:0000256" key="2">
    <source>
        <dbReference type="ARBA" id="ARBA00022729"/>
    </source>
</evidence>
<dbReference type="PANTHER" id="PTHR23208:SF36">
    <property type="entry name" value="LYSOZYME-RELATED"/>
    <property type="match status" value="1"/>
</dbReference>
<protein>
    <recommendedName>
        <fullName evidence="5">Lysozyme</fullName>
    </recommendedName>
</protein>
<dbReference type="InterPro" id="IPR017853">
    <property type="entry name" value="GH"/>
</dbReference>
<dbReference type="Gene3D" id="3.20.20.80">
    <property type="entry name" value="Glycosidases"/>
    <property type="match status" value="2"/>
</dbReference>
<dbReference type="GO" id="GO:0003796">
    <property type="term" value="F:lysozyme activity"/>
    <property type="evidence" value="ECO:0007669"/>
    <property type="project" value="InterPro"/>
</dbReference>
<dbReference type="CDD" id="cd06416">
    <property type="entry name" value="GH25_Lys1-like"/>
    <property type="match status" value="1"/>
</dbReference>
<dbReference type="SUPFAM" id="SSF51445">
    <property type="entry name" value="(Trans)glycosidases"/>
    <property type="match status" value="2"/>
</dbReference>
<evidence type="ECO:0000313" key="3">
    <source>
        <dbReference type="EMBL" id="RHZ81846.1"/>
    </source>
</evidence>
<dbReference type="InterPro" id="IPR051595">
    <property type="entry name" value="GH25_Enzymes"/>
</dbReference>
<dbReference type="PROSITE" id="PS51904">
    <property type="entry name" value="GLYCOSYL_HYDROL_F25_2"/>
    <property type="match status" value="1"/>
</dbReference>
<dbReference type="EMBL" id="PQFF01000109">
    <property type="protein sequence ID" value="RHZ81846.1"/>
    <property type="molecule type" value="Genomic_DNA"/>
</dbReference>
<evidence type="ECO:0008006" key="5">
    <source>
        <dbReference type="Google" id="ProtNLM"/>
    </source>
</evidence>
<comment type="similarity">
    <text evidence="1">Belongs to the glycosyl hydrolase 25 family.</text>
</comment>
<evidence type="ECO:0000256" key="1">
    <source>
        <dbReference type="ARBA" id="ARBA00010646"/>
    </source>
</evidence>
<reference evidence="3 4" key="1">
    <citation type="submission" date="2018-08" db="EMBL/GenBank/DDBJ databases">
        <title>Genome and evolution of the arbuscular mycorrhizal fungus Diversispora epigaea (formerly Glomus versiforme) and its bacterial endosymbionts.</title>
        <authorList>
            <person name="Sun X."/>
            <person name="Fei Z."/>
            <person name="Harrison M."/>
        </authorList>
    </citation>
    <scope>NUCLEOTIDE SEQUENCE [LARGE SCALE GENOMIC DNA]</scope>
    <source>
        <strain evidence="3 4">IT104</strain>
    </source>
</reference>
<dbReference type="GO" id="GO:0016998">
    <property type="term" value="P:cell wall macromolecule catabolic process"/>
    <property type="evidence" value="ECO:0007669"/>
    <property type="project" value="InterPro"/>
</dbReference>
<dbReference type="InterPro" id="IPR002053">
    <property type="entry name" value="Glyco_hydro_25"/>
</dbReference>